<proteinExistence type="predicted"/>
<organism evidence="2 3">
    <name type="scientific">Ahrensia kielensis</name>
    <dbReference type="NCBI Taxonomy" id="76980"/>
    <lineage>
        <taxon>Bacteria</taxon>
        <taxon>Pseudomonadati</taxon>
        <taxon>Pseudomonadota</taxon>
        <taxon>Alphaproteobacteria</taxon>
        <taxon>Hyphomicrobiales</taxon>
        <taxon>Ahrensiaceae</taxon>
        <taxon>Ahrensia</taxon>
    </lineage>
</organism>
<comment type="caution">
    <text evidence="2">The sequence shown here is derived from an EMBL/GenBank/DDBJ whole genome shotgun (WGS) entry which is preliminary data.</text>
</comment>
<evidence type="ECO:0000313" key="3">
    <source>
        <dbReference type="Proteomes" id="UP001477870"/>
    </source>
</evidence>
<feature type="signal peptide" evidence="1">
    <location>
        <begin position="1"/>
        <end position="19"/>
    </location>
</feature>
<dbReference type="InterPro" id="IPR011727">
    <property type="entry name" value="CHP02117"/>
</dbReference>
<protein>
    <submittedName>
        <fullName evidence="2">DUF2459 domain-containing protein</fullName>
    </submittedName>
</protein>
<name>A0ABU9T3V6_9HYPH</name>
<keyword evidence="3" id="KW-1185">Reference proteome</keyword>
<accession>A0ABU9T3V6</accession>
<dbReference type="EMBL" id="JBBMQO010000002">
    <property type="protein sequence ID" value="MEM5500817.1"/>
    <property type="molecule type" value="Genomic_DNA"/>
</dbReference>
<dbReference type="Pfam" id="PF09601">
    <property type="entry name" value="DUF2459"/>
    <property type="match status" value="1"/>
</dbReference>
<sequence>MIILIAALLLGAVPLPASISNEAQGDETITIYVLSNGFHSDIAVPRLGGDTFEWLDLIEDDYPVQLDQVEYWALGWGSKTAYTSLMAVSDLTLSIAAKALAFDESVMHITPLGALAAGENVYAFEISVPQYEALLENMKRFFSSTEPLDVTQGFGDRFYKGKGRFAPWLSCNTWTGRRLREIGIGVGVWTPTSQSLEFGLQAVASKP</sequence>
<dbReference type="RefSeq" id="WP_342847158.1">
    <property type="nucleotide sequence ID" value="NZ_JBBMQO010000002.1"/>
</dbReference>
<keyword evidence="1" id="KW-0732">Signal</keyword>
<evidence type="ECO:0000313" key="2">
    <source>
        <dbReference type="EMBL" id="MEM5500817.1"/>
    </source>
</evidence>
<gene>
    <name evidence="2" type="ORF">WNY59_04365</name>
</gene>
<reference evidence="2 3" key="1">
    <citation type="submission" date="2024-03" db="EMBL/GenBank/DDBJ databases">
        <title>Community enrichment and isolation of bacterial strains for fucoidan degradation.</title>
        <authorList>
            <person name="Sichert A."/>
        </authorList>
    </citation>
    <scope>NUCLEOTIDE SEQUENCE [LARGE SCALE GENOMIC DNA]</scope>
    <source>
        <strain evidence="2 3">AS62</strain>
    </source>
</reference>
<dbReference type="Proteomes" id="UP001477870">
    <property type="component" value="Unassembled WGS sequence"/>
</dbReference>
<evidence type="ECO:0000256" key="1">
    <source>
        <dbReference type="SAM" id="SignalP"/>
    </source>
</evidence>
<feature type="chain" id="PRO_5045374048" evidence="1">
    <location>
        <begin position="20"/>
        <end position="207"/>
    </location>
</feature>